<reference evidence="5 6" key="1">
    <citation type="submission" date="2019-02" db="EMBL/GenBank/DDBJ databases">
        <title>Deep-cultivation of Planctomycetes and their phenomic and genomic characterization uncovers novel biology.</title>
        <authorList>
            <person name="Wiegand S."/>
            <person name="Jogler M."/>
            <person name="Boedeker C."/>
            <person name="Pinto D."/>
            <person name="Vollmers J."/>
            <person name="Rivas-Marin E."/>
            <person name="Kohn T."/>
            <person name="Peeters S.H."/>
            <person name="Heuer A."/>
            <person name="Rast P."/>
            <person name="Oberbeckmann S."/>
            <person name="Bunk B."/>
            <person name="Jeske O."/>
            <person name="Meyerdierks A."/>
            <person name="Storesund J.E."/>
            <person name="Kallscheuer N."/>
            <person name="Luecker S."/>
            <person name="Lage O.M."/>
            <person name="Pohl T."/>
            <person name="Merkel B.J."/>
            <person name="Hornburger P."/>
            <person name="Mueller R.-W."/>
            <person name="Bruemmer F."/>
            <person name="Labrenz M."/>
            <person name="Spormann A.M."/>
            <person name="Op Den Camp H."/>
            <person name="Overmann J."/>
            <person name="Amann R."/>
            <person name="Jetten M.S.M."/>
            <person name="Mascher T."/>
            <person name="Medema M.H."/>
            <person name="Devos D.P."/>
            <person name="Kaster A.-K."/>
            <person name="Ovreas L."/>
            <person name="Rohde M."/>
            <person name="Galperin M.Y."/>
            <person name="Jogler C."/>
        </authorList>
    </citation>
    <scope>NUCLEOTIDE SEQUENCE [LARGE SCALE GENOMIC DNA]</scope>
    <source>
        <strain evidence="5 6">Pla123a</strain>
    </source>
</reference>
<accession>A0A5C5YKU1</accession>
<keyword evidence="6" id="KW-1185">Reference proteome</keyword>
<dbReference type="Pfam" id="PF25975">
    <property type="entry name" value="CzcB_C"/>
    <property type="match status" value="1"/>
</dbReference>
<evidence type="ECO:0000259" key="4">
    <source>
        <dbReference type="Pfam" id="PF25975"/>
    </source>
</evidence>
<dbReference type="GO" id="GO:0016020">
    <property type="term" value="C:membrane"/>
    <property type="evidence" value="ECO:0007669"/>
    <property type="project" value="InterPro"/>
</dbReference>
<dbReference type="InterPro" id="IPR058649">
    <property type="entry name" value="CzcB_C"/>
</dbReference>
<proteinExistence type="inferred from homology"/>
<keyword evidence="2" id="KW-0813">Transport</keyword>
<protein>
    <submittedName>
        <fullName evidence="5">Nickel and cobalt resistance protein CnrB</fullName>
    </submittedName>
</protein>
<dbReference type="InterPro" id="IPR006143">
    <property type="entry name" value="RND_pump_MFP"/>
</dbReference>
<dbReference type="GO" id="GO:0015679">
    <property type="term" value="P:plasma membrane copper ion transport"/>
    <property type="evidence" value="ECO:0007669"/>
    <property type="project" value="TreeGrafter"/>
</dbReference>
<dbReference type="OrthoDB" id="9806939at2"/>
<dbReference type="SUPFAM" id="SSF111369">
    <property type="entry name" value="HlyD-like secretion proteins"/>
    <property type="match status" value="1"/>
</dbReference>
<feature type="domain" description="CusB-like beta-barrel" evidence="3">
    <location>
        <begin position="327"/>
        <end position="403"/>
    </location>
</feature>
<feature type="domain" description="CzcB-like C-terminal circularly permuted SH3-like" evidence="4">
    <location>
        <begin position="413"/>
        <end position="471"/>
    </location>
</feature>
<evidence type="ECO:0000313" key="5">
    <source>
        <dbReference type="EMBL" id="TWT75533.1"/>
    </source>
</evidence>
<dbReference type="NCBIfam" id="TIGR01730">
    <property type="entry name" value="RND_mfp"/>
    <property type="match status" value="1"/>
</dbReference>
<comment type="caution">
    <text evidence="5">The sequence shown here is derived from an EMBL/GenBank/DDBJ whole genome shotgun (WGS) entry which is preliminary data.</text>
</comment>
<name>A0A5C5YKU1_9BACT</name>
<dbReference type="RefSeq" id="WP_146588379.1">
    <property type="nucleotide sequence ID" value="NZ_SJPO01000007.1"/>
</dbReference>
<dbReference type="GO" id="GO:0060003">
    <property type="term" value="P:copper ion export"/>
    <property type="evidence" value="ECO:0007669"/>
    <property type="project" value="TreeGrafter"/>
</dbReference>
<dbReference type="PANTHER" id="PTHR30097">
    <property type="entry name" value="CATION EFFLUX SYSTEM PROTEIN CUSB"/>
    <property type="match status" value="1"/>
</dbReference>
<evidence type="ECO:0000313" key="6">
    <source>
        <dbReference type="Proteomes" id="UP000318478"/>
    </source>
</evidence>
<dbReference type="GO" id="GO:0030313">
    <property type="term" value="C:cell envelope"/>
    <property type="evidence" value="ECO:0007669"/>
    <property type="project" value="TreeGrafter"/>
</dbReference>
<sequence length="480" mass="50794">MLRLLSLLAAAVAVAGAVYLWTQSGHDAHSGGSAPYADNAPPDNAPPDAVSLHPDERAAAGIELASLHTERLHTTLTLPGRIAYDETQHVAIAAAAAGALQSVLVQPGDSVLPGQTLAVMRCPKAGLARTELMQLQTDAQLAARELDWREATAAGVQKLIYLVQSGEGAEQIETSLRSDRLGDHRAKLLAALNEKQLAEQLADSSRGGGVLSGRELARRQSAARVAGASFLAEIEQAGFEATQDLDRARAAAEAAARRAQIAKQELATLLGLAGNADQELVPADEAELSVVKVVSPIAGVVERRNFSRSERVATGDELFIVANTDRLWVEADIRGGDWRRLHLEPGATVLVSTPATGGDRWEARVRYLGRQIDPDAGSAPLVAEFENTQPALRPGMFARVQVPTSEAAETLVAPDSAVVDVDGVPAVFVPDGDAFRLTPVKLGRRFDGRVELCSPLRAGDQVVSQGAFFLKSELLLAGEE</sequence>
<dbReference type="InterPro" id="IPR051909">
    <property type="entry name" value="MFP_Cation_Efflux"/>
</dbReference>
<dbReference type="Pfam" id="PF25954">
    <property type="entry name" value="Beta-barrel_RND_2"/>
    <property type="match status" value="1"/>
</dbReference>
<evidence type="ECO:0000256" key="1">
    <source>
        <dbReference type="ARBA" id="ARBA00009477"/>
    </source>
</evidence>
<dbReference type="GO" id="GO:0022857">
    <property type="term" value="F:transmembrane transporter activity"/>
    <property type="evidence" value="ECO:0007669"/>
    <property type="project" value="InterPro"/>
</dbReference>
<dbReference type="Gene3D" id="2.40.30.170">
    <property type="match status" value="1"/>
</dbReference>
<comment type="similarity">
    <text evidence="1">Belongs to the membrane fusion protein (MFP) (TC 8.A.1) family.</text>
</comment>
<dbReference type="PANTHER" id="PTHR30097:SF4">
    <property type="entry name" value="SLR6042 PROTEIN"/>
    <property type="match status" value="1"/>
</dbReference>
<dbReference type="EMBL" id="SJPO01000007">
    <property type="protein sequence ID" value="TWT75533.1"/>
    <property type="molecule type" value="Genomic_DNA"/>
</dbReference>
<dbReference type="InterPro" id="IPR058792">
    <property type="entry name" value="Beta-barrel_RND_2"/>
</dbReference>
<gene>
    <name evidence="5" type="primary">cnrB</name>
    <name evidence="5" type="ORF">Pla123a_30430</name>
</gene>
<dbReference type="Gene3D" id="2.40.420.20">
    <property type="match status" value="1"/>
</dbReference>
<dbReference type="AlphaFoldDB" id="A0A5C5YKU1"/>
<dbReference type="Proteomes" id="UP000318478">
    <property type="component" value="Unassembled WGS sequence"/>
</dbReference>
<evidence type="ECO:0000256" key="2">
    <source>
        <dbReference type="ARBA" id="ARBA00022448"/>
    </source>
</evidence>
<organism evidence="5 6">
    <name type="scientific">Posidoniimonas polymericola</name>
    <dbReference type="NCBI Taxonomy" id="2528002"/>
    <lineage>
        <taxon>Bacteria</taxon>
        <taxon>Pseudomonadati</taxon>
        <taxon>Planctomycetota</taxon>
        <taxon>Planctomycetia</taxon>
        <taxon>Pirellulales</taxon>
        <taxon>Lacipirellulaceae</taxon>
        <taxon>Posidoniimonas</taxon>
    </lineage>
</organism>
<evidence type="ECO:0000259" key="3">
    <source>
        <dbReference type="Pfam" id="PF25954"/>
    </source>
</evidence>